<dbReference type="InterPro" id="IPR036737">
    <property type="entry name" value="OmpA-like_sf"/>
</dbReference>
<feature type="region of interest" description="Disordered" evidence="5">
    <location>
        <begin position="36"/>
        <end position="84"/>
    </location>
</feature>
<dbReference type="GO" id="GO:0009279">
    <property type="term" value="C:cell outer membrane"/>
    <property type="evidence" value="ECO:0007669"/>
    <property type="project" value="UniProtKB-SubCell"/>
</dbReference>
<dbReference type="OrthoDB" id="9800869at2"/>
<keyword evidence="3" id="KW-0998">Cell outer membrane</keyword>
<evidence type="ECO:0000256" key="1">
    <source>
        <dbReference type="ARBA" id="ARBA00004442"/>
    </source>
</evidence>
<dbReference type="AlphaFoldDB" id="A0A1I0S7J6"/>
<dbReference type="Pfam" id="PF00691">
    <property type="entry name" value="OmpA"/>
    <property type="match status" value="1"/>
</dbReference>
<dbReference type="RefSeq" id="WP_089898093.1">
    <property type="nucleotide sequence ID" value="NZ_FOJG01000002.1"/>
</dbReference>
<dbReference type="CDD" id="cd07185">
    <property type="entry name" value="OmpA_C-like"/>
    <property type="match status" value="1"/>
</dbReference>
<evidence type="ECO:0000256" key="4">
    <source>
        <dbReference type="PROSITE-ProRule" id="PRU00473"/>
    </source>
</evidence>
<keyword evidence="8" id="KW-1185">Reference proteome</keyword>
<reference evidence="8" key="1">
    <citation type="submission" date="2016-10" db="EMBL/GenBank/DDBJ databases">
        <authorList>
            <person name="Varghese N."/>
            <person name="Submissions S."/>
        </authorList>
    </citation>
    <scope>NUCLEOTIDE SEQUENCE [LARGE SCALE GENOMIC DNA]</scope>
    <source>
        <strain evidence="8">DSM 3695</strain>
    </source>
</reference>
<evidence type="ECO:0000259" key="6">
    <source>
        <dbReference type="PROSITE" id="PS51123"/>
    </source>
</evidence>
<dbReference type="PANTHER" id="PTHR30329:SF21">
    <property type="entry name" value="LIPOPROTEIN YIAD-RELATED"/>
    <property type="match status" value="1"/>
</dbReference>
<dbReference type="InterPro" id="IPR050330">
    <property type="entry name" value="Bact_OuterMem_StrucFunc"/>
</dbReference>
<dbReference type="SUPFAM" id="SSF103088">
    <property type="entry name" value="OmpA-like"/>
    <property type="match status" value="1"/>
</dbReference>
<dbReference type="PROSITE" id="PS51123">
    <property type="entry name" value="OMPA_2"/>
    <property type="match status" value="1"/>
</dbReference>
<dbReference type="InterPro" id="IPR006665">
    <property type="entry name" value="OmpA-like"/>
</dbReference>
<sequence>MKKLIIALIACSIVNHTNAQFLDRIKNKVQQKVNDKIDESIDKATEPKKKDKDKDKPASQPPANSPDASTTGKAPANGEAGTTAPKDITAYSRFDFVPGEKIIMEESFAKEPVGEFPGQWNTRSGAEIVTVSNRPGKWLSIRQDGVFYPENITNLPDNFTLQADFMASNGIAGIASITLALLQTTNTDDKFSYGGAGDVTSMPSFKITMSPKSSGDGNLHYSSNLIGGQYMNSLPLFNVPKKNAVRVSIWRQKQRVRVYLDSTKILDLPRALDAAAAFNTLAFSAYAPDFDKQEGAFYVSNIRLAVGAPDTRNKLLTEGKFTTHGILFPSNSDIIQPESYGALKDIAAVLTENPAVKVNIVGHTDADGNDQLNLELSKKRAAAVKNALVSNFNIDAARMETNGKGKTQPIDNNNTETGKANNRRVEFIKI</sequence>
<feature type="domain" description="OmpA-like" evidence="6">
    <location>
        <begin position="315"/>
        <end position="430"/>
    </location>
</feature>
<dbReference type="PANTHER" id="PTHR30329">
    <property type="entry name" value="STATOR ELEMENT OF FLAGELLAR MOTOR COMPLEX"/>
    <property type="match status" value="1"/>
</dbReference>
<dbReference type="Gene3D" id="3.30.1330.60">
    <property type="entry name" value="OmpA-like domain"/>
    <property type="match status" value="1"/>
</dbReference>
<evidence type="ECO:0000256" key="2">
    <source>
        <dbReference type="ARBA" id="ARBA00023136"/>
    </source>
</evidence>
<keyword evidence="2 4" id="KW-0472">Membrane</keyword>
<dbReference type="EMBL" id="FOJG01000002">
    <property type="protein sequence ID" value="SEW51656.1"/>
    <property type="molecule type" value="Genomic_DNA"/>
</dbReference>
<evidence type="ECO:0000313" key="7">
    <source>
        <dbReference type="EMBL" id="SEW51656.1"/>
    </source>
</evidence>
<evidence type="ECO:0000313" key="8">
    <source>
        <dbReference type="Proteomes" id="UP000199310"/>
    </source>
</evidence>
<proteinExistence type="predicted"/>
<dbReference type="STRING" id="29529.SAMN04488122_4420"/>
<dbReference type="InterPro" id="IPR006664">
    <property type="entry name" value="OMP_bac"/>
</dbReference>
<comment type="subcellular location">
    <subcellularLocation>
        <location evidence="1">Cell outer membrane</location>
    </subcellularLocation>
</comment>
<evidence type="ECO:0000256" key="5">
    <source>
        <dbReference type="SAM" id="MobiDB-lite"/>
    </source>
</evidence>
<name>A0A1I0S7J6_9BACT</name>
<protein>
    <submittedName>
        <fullName evidence="7">OmpA family protein</fullName>
    </submittedName>
</protein>
<evidence type="ECO:0000256" key="3">
    <source>
        <dbReference type="ARBA" id="ARBA00023237"/>
    </source>
</evidence>
<feature type="compositionally biased region" description="Basic and acidic residues" evidence="5">
    <location>
        <begin position="36"/>
        <end position="57"/>
    </location>
</feature>
<organism evidence="7 8">
    <name type="scientific">Chitinophaga arvensicola</name>
    <dbReference type="NCBI Taxonomy" id="29529"/>
    <lineage>
        <taxon>Bacteria</taxon>
        <taxon>Pseudomonadati</taxon>
        <taxon>Bacteroidota</taxon>
        <taxon>Chitinophagia</taxon>
        <taxon>Chitinophagales</taxon>
        <taxon>Chitinophagaceae</taxon>
        <taxon>Chitinophaga</taxon>
    </lineage>
</organism>
<gene>
    <name evidence="7" type="ORF">SAMN04488122_4420</name>
</gene>
<dbReference type="PRINTS" id="PR01021">
    <property type="entry name" value="OMPADOMAIN"/>
</dbReference>
<accession>A0A1I0S7J6</accession>
<dbReference type="Proteomes" id="UP000199310">
    <property type="component" value="Unassembled WGS sequence"/>
</dbReference>